<feature type="transmembrane region" description="Helical" evidence="1">
    <location>
        <begin position="16"/>
        <end position="35"/>
    </location>
</feature>
<keyword evidence="1" id="KW-1133">Transmembrane helix</keyword>
<organism evidence="2 3">
    <name type="scientific">Kalanchoe fedtschenkoi</name>
    <name type="common">Lavender scallops</name>
    <name type="synonym">South American air plant</name>
    <dbReference type="NCBI Taxonomy" id="63787"/>
    <lineage>
        <taxon>Eukaryota</taxon>
        <taxon>Viridiplantae</taxon>
        <taxon>Streptophyta</taxon>
        <taxon>Embryophyta</taxon>
        <taxon>Tracheophyta</taxon>
        <taxon>Spermatophyta</taxon>
        <taxon>Magnoliopsida</taxon>
        <taxon>eudicotyledons</taxon>
        <taxon>Gunneridae</taxon>
        <taxon>Pentapetalae</taxon>
        <taxon>Saxifragales</taxon>
        <taxon>Crassulaceae</taxon>
        <taxon>Kalanchoe</taxon>
    </lineage>
</organism>
<feature type="transmembrane region" description="Helical" evidence="1">
    <location>
        <begin position="294"/>
        <end position="314"/>
    </location>
</feature>
<dbReference type="Gramene" id="Kaladp0058s0337.1.v1.1">
    <property type="protein sequence ID" value="Kaladp0058s0337.1.v1.1"/>
    <property type="gene ID" value="Kaladp0058s0337.v1.1"/>
</dbReference>
<feature type="transmembrane region" description="Helical" evidence="1">
    <location>
        <begin position="186"/>
        <end position="204"/>
    </location>
</feature>
<dbReference type="GO" id="GO:0016020">
    <property type="term" value="C:membrane"/>
    <property type="evidence" value="ECO:0007669"/>
    <property type="project" value="TreeGrafter"/>
</dbReference>
<keyword evidence="1" id="KW-0472">Membrane</keyword>
<evidence type="ECO:0000313" key="2">
    <source>
        <dbReference type="EnsemblPlants" id="Kaladp0058s0337.1.v1.1"/>
    </source>
</evidence>
<keyword evidence="3" id="KW-1185">Reference proteome</keyword>
<dbReference type="PANTHER" id="PTHR12242:SF29">
    <property type="entry name" value="TRANSMEMBRANE PROTEIN"/>
    <property type="match status" value="1"/>
</dbReference>
<protein>
    <submittedName>
        <fullName evidence="2">Uncharacterized protein</fullName>
    </submittedName>
</protein>
<dbReference type="Proteomes" id="UP000594263">
    <property type="component" value="Unplaced"/>
</dbReference>
<evidence type="ECO:0000313" key="3">
    <source>
        <dbReference type="Proteomes" id="UP000594263"/>
    </source>
</evidence>
<dbReference type="OMA" id="TSFDYWF"/>
<feature type="transmembrane region" description="Helical" evidence="1">
    <location>
        <begin position="224"/>
        <end position="245"/>
    </location>
</feature>
<dbReference type="EnsemblPlants" id="Kaladp0058s0337.1.v1.1">
    <property type="protein sequence ID" value="Kaladp0058s0337.1.v1.1"/>
    <property type="gene ID" value="Kaladp0058s0337.v1.1"/>
</dbReference>
<proteinExistence type="predicted"/>
<feature type="transmembrane region" description="Helical" evidence="1">
    <location>
        <begin position="257"/>
        <end position="282"/>
    </location>
</feature>
<feature type="transmembrane region" description="Helical" evidence="1">
    <location>
        <begin position="106"/>
        <end position="128"/>
    </location>
</feature>
<keyword evidence="1" id="KW-0812">Transmembrane</keyword>
<reference evidence="2" key="1">
    <citation type="submission" date="2021-01" db="UniProtKB">
        <authorList>
            <consortium name="EnsemblPlants"/>
        </authorList>
    </citation>
    <scope>IDENTIFICATION</scope>
</reference>
<dbReference type="PANTHER" id="PTHR12242">
    <property type="entry name" value="OS02G0130600 PROTEIN-RELATED"/>
    <property type="match status" value="1"/>
</dbReference>
<feature type="transmembrane region" description="Helical" evidence="1">
    <location>
        <begin position="75"/>
        <end position="94"/>
    </location>
</feature>
<dbReference type="AlphaFoldDB" id="A0A7N0ZZB4"/>
<sequence>MDATVTADTTTLSYWLNWRVFACAILVLVALHSIWKYEGRRNNPKSVEEEVGEEVSGVLYAEEAWRPCLKQIHPAWLLAFRIVALCLLLATLIAKLCLSGAKIFFYYTQWTFTLLIVYFGFGSVLSIYGCFQHYEINKDCVNRREDLDPEKGPYLPLSYGRAKSISGMKKGADLIGKDSFVRTAGTWGYVFQILFQVNGGAVMLTDSVYWTVIFPFLTIKDYDLGFMTINLHSLNAVLLLGDTALNSMRFPLFRISYFILWTGAFMIFQWIIHACVSIWWPYPFLDLSSRSAPLWYMLVGLMQIPCYGIFVLLVKLKHHVQGKLFPSSYQYVP</sequence>
<evidence type="ECO:0000256" key="1">
    <source>
        <dbReference type="SAM" id="Phobius"/>
    </source>
</evidence>
<accession>A0A7N0ZZB4</accession>
<name>A0A7N0ZZB4_KALFE</name>